<dbReference type="Proteomes" id="UP000295537">
    <property type="component" value="Unassembled WGS sequence"/>
</dbReference>
<dbReference type="AlphaFoldDB" id="A0A4R2N8N0"/>
<protein>
    <submittedName>
        <fullName evidence="1">Phage virion morphogenesis protein</fullName>
    </submittedName>
</protein>
<gene>
    <name evidence="1" type="ORF">EV693_10611</name>
</gene>
<evidence type="ECO:0000313" key="1">
    <source>
        <dbReference type="EMBL" id="TCP17332.1"/>
    </source>
</evidence>
<dbReference type="Pfam" id="PF05069">
    <property type="entry name" value="Phage_tail_S"/>
    <property type="match status" value="1"/>
</dbReference>
<accession>A0A4R2N8N0</accession>
<organism evidence="1 2">
    <name type="scientific">Nicoletella semolina</name>
    <dbReference type="NCBI Taxonomy" id="271160"/>
    <lineage>
        <taxon>Bacteria</taxon>
        <taxon>Pseudomonadati</taxon>
        <taxon>Pseudomonadota</taxon>
        <taxon>Gammaproteobacteria</taxon>
        <taxon>Pasteurellales</taxon>
        <taxon>Pasteurellaceae</taxon>
        <taxon>Nicoletella</taxon>
    </lineage>
</organism>
<evidence type="ECO:0000313" key="2">
    <source>
        <dbReference type="Proteomes" id="UP000295537"/>
    </source>
</evidence>
<dbReference type="InterPro" id="IPR006522">
    <property type="entry name" value="Phage_virion_morphogenesis"/>
</dbReference>
<sequence>MIKITLNDTQAVSALQKIASQLEQPRKLYGVLGETLKKIHTNRFKAEKAPDGNKWQPLSTRTLEHKRQRGKSTKILRQDGYLADTTAYNVKADKVEFGSARKYARLHQFGGKAGRAKKVAIPARPWLGVSRQEERLLIEKAHRHLNRKLG</sequence>
<dbReference type="NCBIfam" id="TIGR01635">
    <property type="entry name" value="tail_comp_S"/>
    <property type="match status" value="1"/>
</dbReference>
<comment type="caution">
    <text evidence="1">The sequence shown here is derived from an EMBL/GenBank/DDBJ whole genome shotgun (WGS) entry which is preliminary data.</text>
</comment>
<name>A0A4R2N8N0_9PAST</name>
<dbReference type="RefSeq" id="WP_132501263.1">
    <property type="nucleotide sequence ID" value="NZ_LVXA01000001.1"/>
</dbReference>
<keyword evidence="2" id="KW-1185">Reference proteome</keyword>
<dbReference type="OrthoDB" id="2081253at2"/>
<proteinExistence type="predicted"/>
<dbReference type="EMBL" id="SLXJ01000006">
    <property type="protein sequence ID" value="TCP17332.1"/>
    <property type="molecule type" value="Genomic_DNA"/>
</dbReference>
<reference evidence="1 2" key="1">
    <citation type="submission" date="2019-03" db="EMBL/GenBank/DDBJ databases">
        <title>Genomic Encyclopedia of Type Strains, Phase IV (KMG-IV): sequencing the most valuable type-strain genomes for metagenomic binning, comparative biology and taxonomic classification.</title>
        <authorList>
            <person name="Goeker M."/>
        </authorList>
    </citation>
    <scope>NUCLEOTIDE SEQUENCE [LARGE SCALE GENOMIC DNA]</scope>
    <source>
        <strain evidence="1 2">DSM 16380</strain>
    </source>
</reference>